<sequence length="124" mass="14231">MPMELKDLAPLLLKKERANGDIDLTVLTNVLRGEKAANDRRKELIKVIEHHPVPSDRDMVNRNHSERYEFGLKKAFHYVKLLQNGNHTDEEQTILLNALATDEQRAKWVPLAKSYRAIGGYAQT</sequence>
<accession>A0A8T1TTW8</accession>
<dbReference type="OrthoDB" id="538336at2759"/>
<dbReference type="EMBL" id="JAENGZ010001325">
    <property type="protein sequence ID" value="KAG6948833.1"/>
    <property type="molecule type" value="Genomic_DNA"/>
</dbReference>
<reference evidence="2" key="1">
    <citation type="submission" date="2021-01" db="EMBL/GenBank/DDBJ databases">
        <title>Phytophthora aleatoria, a newly-described species from Pinus radiata is distinct from Phytophthora cactorum isolates based on comparative genomics.</title>
        <authorList>
            <person name="Mcdougal R."/>
            <person name="Panda P."/>
            <person name="Williams N."/>
            <person name="Studholme D.J."/>
        </authorList>
    </citation>
    <scope>NUCLEOTIDE SEQUENCE</scope>
    <source>
        <strain evidence="2">NZFS 3830</strain>
    </source>
</reference>
<dbReference type="VEuPathDB" id="FungiDB:PC110_g18264"/>
<gene>
    <name evidence="2" type="ORF">JG687_00015234</name>
</gene>
<proteinExistence type="predicted"/>
<evidence type="ECO:0000313" key="2">
    <source>
        <dbReference type="EMBL" id="KAG6948833.1"/>
    </source>
</evidence>
<dbReference type="InterPro" id="IPR029320">
    <property type="entry name" value="Acyl-CoA_ox_N"/>
</dbReference>
<organism evidence="2 3">
    <name type="scientific">Phytophthora cactorum</name>
    <dbReference type="NCBI Taxonomy" id="29920"/>
    <lineage>
        <taxon>Eukaryota</taxon>
        <taxon>Sar</taxon>
        <taxon>Stramenopiles</taxon>
        <taxon>Oomycota</taxon>
        <taxon>Peronosporomycetes</taxon>
        <taxon>Peronosporales</taxon>
        <taxon>Peronosporaceae</taxon>
        <taxon>Phytophthora</taxon>
    </lineage>
</organism>
<feature type="domain" description="Acyl-coenzyme A oxidase N-terminal" evidence="1">
    <location>
        <begin position="25"/>
        <end position="96"/>
    </location>
</feature>
<dbReference type="Proteomes" id="UP000688947">
    <property type="component" value="Unassembled WGS sequence"/>
</dbReference>
<name>A0A8T1TTW8_9STRA</name>
<protein>
    <recommendedName>
        <fullName evidence="1">Acyl-coenzyme A oxidase N-terminal domain-containing protein</fullName>
    </recommendedName>
</protein>
<comment type="caution">
    <text evidence="2">The sequence shown here is derived from an EMBL/GenBank/DDBJ whole genome shotgun (WGS) entry which is preliminary data.</text>
</comment>
<evidence type="ECO:0000259" key="1">
    <source>
        <dbReference type="Pfam" id="PF14749"/>
    </source>
</evidence>
<dbReference type="AlphaFoldDB" id="A0A8T1TTW8"/>
<evidence type="ECO:0000313" key="3">
    <source>
        <dbReference type="Proteomes" id="UP000688947"/>
    </source>
</evidence>
<dbReference type="Pfam" id="PF14749">
    <property type="entry name" value="Acyl-CoA_ox_N"/>
    <property type="match status" value="1"/>
</dbReference>